<accession>A0A9Q0S6Q3</accession>
<name>A0A9Q0S6Q3_9DIPT</name>
<sequence length="175" mass="19759">MKTYLSFRCFKVGEIFTQAGAAFNKLGELTMQLHPTADSPSGSKWTDEEIEMLRASITRFCDDLNKISLRIKGRTVSQIRQTLKKKTFEDAGIPVKQISVQQQQSQQIVTAQITQFQQIQPNDVIKTEQEEQVLMKKSAEMTLNRLNTIQESEVDVEGLSSDVKLEFEAAEEVAG</sequence>
<keyword evidence="3" id="KW-1185">Reference proteome</keyword>
<dbReference type="CDD" id="cd00167">
    <property type="entry name" value="SANT"/>
    <property type="match status" value="1"/>
</dbReference>
<comment type="caution">
    <text evidence="2">The sequence shown here is derived from an EMBL/GenBank/DDBJ whole genome shotgun (WGS) entry which is preliminary data.</text>
</comment>
<dbReference type="AlphaFoldDB" id="A0A9Q0S6Q3"/>
<dbReference type="Gene3D" id="1.10.10.60">
    <property type="entry name" value="Homeodomain-like"/>
    <property type="match status" value="1"/>
</dbReference>
<dbReference type="SUPFAM" id="SSF46689">
    <property type="entry name" value="Homeodomain-like"/>
    <property type="match status" value="1"/>
</dbReference>
<dbReference type="PANTHER" id="PTHR21397:SF2">
    <property type="entry name" value="CHROMATIN COMPLEXES SUBUNIT BAP18"/>
    <property type="match status" value="1"/>
</dbReference>
<organism evidence="2 3">
    <name type="scientific">Pseudolycoriella hygida</name>
    <dbReference type="NCBI Taxonomy" id="35572"/>
    <lineage>
        <taxon>Eukaryota</taxon>
        <taxon>Metazoa</taxon>
        <taxon>Ecdysozoa</taxon>
        <taxon>Arthropoda</taxon>
        <taxon>Hexapoda</taxon>
        <taxon>Insecta</taxon>
        <taxon>Pterygota</taxon>
        <taxon>Neoptera</taxon>
        <taxon>Endopterygota</taxon>
        <taxon>Diptera</taxon>
        <taxon>Nematocera</taxon>
        <taxon>Sciaroidea</taxon>
        <taxon>Sciaridae</taxon>
        <taxon>Pseudolycoriella</taxon>
    </lineage>
</organism>
<dbReference type="InterPro" id="IPR001005">
    <property type="entry name" value="SANT/Myb"/>
</dbReference>
<dbReference type="GO" id="GO:0016589">
    <property type="term" value="C:NURF complex"/>
    <property type="evidence" value="ECO:0007669"/>
    <property type="project" value="TreeGrafter"/>
</dbReference>
<proteinExistence type="predicted"/>
<reference evidence="2" key="1">
    <citation type="submission" date="2022-07" db="EMBL/GenBank/DDBJ databases">
        <authorList>
            <person name="Trinca V."/>
            <person name="Uliana J.V.C."/>
            <person name="Torres T.T."/>
            <person name="Ward R.J."/>
            <person name="Monesi N."/>
        </authorList>
    </citation>
    <scope>NUCLEOTIDE SEQUENCE</scope>
    <source>
        <strain evidence="2">HSMRA1968</strain>
        <tissue evidence="2">Whole embryos</tissue>
    </source>
</reference>
<evidence type="ECO:0000313" key="2">
    <source>
        <dbReference type="EMBL" id="KAJ6647422.1"/>
    </source>
</evidence>
<dbReference type="OrthoDB" id="10021571at2759"/>
<dbReference type="PANTHER" id="PTHR21397">
    <property type="entry name" value="CHROMATIN COMPLEXES SUBUNIT BAP18-RELATED"/>
    <property type="match status" value="1"/>
</dbReference>
<gene>
    <name evidence="2" type="primary">Bap18</name>
    <name evidence="2" type="ORF">Bhyg_02644</name>
</gene>
<dbReference type="EMBL" id="WJQU01000001">
    <property type="protein sequence ID" value="KAJ6647422.1"/>
    <property type="molecule type" value="Genomic_DNA"/>
</dbReference>
<dbReference type="FunFam" id="1.10.10.60:FF:000452">
    <property type="entry name" value="Chromatin complexes subunit BAP18"/>
    <property type="match status" value="1"/>
</dbReference>
<evidence type="ECO:0000256" key="1">
    <source>
        <dbReference type="ARBA" id="ARBA00004123"/>
    </source>
</evidence>
<comment type="subcellular location">
    <subcellularLocation>
        <location evidence="1">Nucleus</location>
    </subcellularLocation>
</comment>
<protein>
    <submittedName>
        <fullName evidence="2">Chromatin complexes subunit BAP18</fullName>
    </submittedName>
</protein>
<dbReference type="Proteomes" id="UP001151699">
    <property type="component" value="Chromosome A"/>
</dbReference>
<dbReference type="GO" id="GO:0071339">
    <property type="term" value="C:MLL1 complex"/>
    <property type="evidence" value="ECO:0007669"/>
    <property type="project" value="TreeGrafter"/>
</dbReference>
<evidence type="ECO:0000313" key="3">
    <source>
        <dbReference type="Proteomes" id="UP001151699"/>
    </source>
</evidence>
<dbReference type="InterPro" id="IPR009057">
    <property type="entry name" value="Homeodomain-like_sf"/>
</dbReference>